<evidence type="ECO:0000313" key="5">
    <source>
        <dbReference type="Proteomes" id="UP000254968"/>
    </source>
</evidence>
<organism evidence="4 5">
    <name type="scientific">Legionella beliardensis</name>
    <dbReference type="NCBI Taxonomy" id="91822"/>
    <lineage>
        <taxon>Bacteria</taxon>
        <taxon>Pseudomonadati</taxon>
        <taxon>Pseudomonadota</taxon>
        <taxon>Gammaproteobacteria</taxon>
        <taxon>Legionellales</taxon>
        <taxon>Legionellaceae</taxon>
        <taxon>Legionella</taxon>
    </lineage>
</organism>
<dbReference type="Gene3D" id="3.40.630.30">
    <property type="match status" value="1"/>
</dbReference>
<dbReference type="InterPro" id="IPR050832">
    <property type="entry name" value="Bact_Acetyltransf"/>
</dbReference>
<dbReference type="GO" id="GO:0016747">
    <property type="term" value="F:acyltransferase activity, transferring groups other than amino-acyl groups"/>
    <property type="evidence" value="ECO:0007669"/>
    <property type="project" value="InterPro"/>
</dbReference>
<dbReference type="SUPFAM" id="SSF55729">
    <property type="entry name" value="Acyl-CoA N-acyltransferases (Nat)"/>
    <property type="match status" value="1"/>
</dbReference>
<sequence length="156" mass="17967">MIKISLLKDKQIAIPELVQLWHDGLGKIWLPDTPLTLVEQRFQNHLNDNLLPLTLVAWHHDTPVGMCSLRENDGIRPDLMPWLGSLVVHTAYQNQGIGRELIEATKQKAKELGFKVLHLFAFDKTIPEFYETLGWHKIGTDEYKQHPVTVMKVELI</sequence>
<dbReference type="PANTHER" id="PTHR43877">
    <property type="entry name" value="AMINOALKYLPHOSPHONATE N-ACETYLTRANSFERASE-RELATED-RELATED"/>
    <property type="match status" value="1"/>
</dbReference>
<name>A0A378I0A0_9GAMM</name>
<dbReference type="PROSITE" id="PS51186">
    <property type="entry name" value="GNAT"/>
    <property type="match status" value="1"/>
</dbReference>
<feature type="domain" description="N-acetyltransferase" evidence="3">
    <location>
        <begin position="2"/>
        <end position="156"/>
    </location>
</feature>
<evidence type="ECO:0000313" key="4">
    <source>
        <dbReference type="EMBL" id="STX28589.1"/>
    </source>
</evidence>
<dbReference type="RefSeq" id="WP_115302322.1">
    <property type="nucleotide sequence ID" value="NZ_CAAAHO010000001.1"/>
</dbReference>
<evidence type="ECO:0000256" key="1">
    <source>
        <dbReference type="ARBA" id="ARBA00022679"/>
    </source>
</evidence>
<dbReference type="EMBL" id="UGNV01000001">
    <property type="protein sequence ID" value="STX28589.1"/>
    <property type="molecule type" value="Genomic_DNA"/>
</dbReference>
<dbReference type="OrthoDB" id="7678938at2"/>
<keyword evidence="1 4" id="KW-0808">Transferase</keyword>
<keyword evidence="5" id="KW-1185">Reference proteome</keyword>
<dbReference type="Pfam" id="PF00583">
    <property type="entry name" value="Acetyltransf_1"/>
    <property type="match status" value="1"/>
</dbReference>
<dbReference type="CDD" id="cd04301">
    <property type="entry name" value="NAT_SF"/>
    <property type="match status" value="1"/>
</dbReference>
<dbReference type="InterPro" id="IPR000182">
    <property type="entry name" value="GNAT_dom"/>
</dbReference>
<accession>A0A378I0A0</accession>
<dbReference type="AlphaFoldDB" id="A0A378I0A0"/>
<protein>
    <submittedName>
        <fullName evidence="4">GNAT family acetyltransferase</fullName>
    </submittedName>
</protein>
<gene>
    <name evidence="4" type="ORF">NCTC13315_01119</name>
</gene>
<evidence type="ECO:0000259" key="3">
    <source>
        <dbReference type="PROSITE" id="PS51186"/>
    </source>
</evidence>
<reference evidence="4 5" key="1">
    <citation type="submission" date="2018-06" db="EMBL/GenBank/DDBJ databases">
        <authorList>
            <consortium name="Pathogen Informatics"/>
            <person name="Doyle S."/>
        </authorList>
    </citation>
    <scope>NUCLEOTIDE SEQUENCE [LARGE SCALE GENOMIC DNA]</scope>
    <source>
        <strain evidence="4 5">NCTC13315</strain>
    </source>
</reference>
<dbReference type="Proteomes" id="UP000254968">
    <property type="component" value="Unassembled WGS sequence"/>
</dbReference>
<evidence type="ECO:0000256" key="2">
    <source>
        <dbReference type="ARBA" id="ARBA00023315"/>
    </source>
</evidence>
<proteinExistence type="predicted"/>
<keyword evidence="2" id="KW-0012">Acyltransferase</keyword>
<dbReference type="InterPro" id="IPR016181">
    <property type="entry name" value="Acyl_CoA_acyltransferase"/>
</dbReference>